<dbReference type="AlphaFoldDB" id="A0A101CD28"/>
<accession>A0A101CD28</accession>
<dbReference type="Gene3D" id="3.40.960.10">
    <property type="entry name" value="VSR Endonuclease"/>
    <property type="match status" value="1"/>
</dbReference>
<evidence type="ECO:0000313" key="1">
    <source>
        <dbReference type="EMBL" id="KUJ54012.1"/>
    </source>
</evidence>
<proteinExistence type="predicted"/>
<organism evidence="1 2">
    <name type="scientific">Chryseobacterium aquaticum subsp. greenlandense</name>
    <dbReference type="NCBI Taxonomy" id="345663"/>
    <lineage>
        <taxon>Bacteria</taxon>
        <taxon>Pseudomonadati</taxon>
        <taxon>Bacteroidota</taxon>
        <taxon>Flavobacteriia</taxon>
        <taxon>Flavobacteriales</taxon>
        <taxon>Weeksellaceae</taxon>
        <taxon>Chryseobacterium group</taxon>
        <taxon>Chryseobacterium</taxon>
    </lineage>
</organism>
<dbReference type="Proteomes" id="UP000054388">
    <property type="component" value="Unassembled WGS sequence"/>
</dbReference>
<gene>
    <name evidence="1" type="ORF">AR686_17650</name>
</gene>
<evidence type="ECO:0008006" key="3">
    <source>
        <dbReference type="Google" id="ProtNLM"/>
    </source>
</evidence>
<reference evidence="1 2" key="1">
    <citation type="submission" date="2015-10" db="EMBL/GenBank/DDBJ databases">
        <title>Genome sequence of Chryseobacterium greenlandense.</title>
        <authorList>
            <person name="Newman J."/>
            <person name="Fischer K."/>
            <person name="Miller J."/>
        </authorList>
    </citation>
    <scope>NUCLEOTIDE SEQUENCE [LARGE SCALE GENOMIC DNA]</scope>
    <source>
        <strain evidence="1 2">UMB34</strain>
    </source>
</reference>
<comment type="caution">
    <text evidence="1">The sequence shown here is derived from an EMBL/GenBank/DDBJ whole genome shotgun (WGS) entry which is preliminary data.</text>
</comment>
<name>A0A101CD28_9FLAO</name>
<sequence length="140" mass="16500">MTWSKALLQKLAKDGMIKSVFIPPEPKNKVVIPKEIGPYKLHIISVLKKSGLDFKEEYQFDEVRKFRFDWAIEEYRIAIEYEGIFSEKSGHTTISGYTKDITKYNLATKLGWKILRYTADNYLEIENDLKLLIEKNEYNK</sequence>
<evidence type="ECO:0000313" key="2">
    <source>
        <dbReference type="Proteomes" id="UP000054388"/>
    </source>
</evidence>
<protein>
    <recommendedName>
        <fullName evidence="3">DUF559 domain-containing protein</fullName>
    </recommendedName>
</protein>
<dbReference type="EMBL" id="LMAI01000015">
    <property type="protein sequence ID" value="KUJ54012.1"/>
    <property type="molecule type" value="Genomic_DNA"/>
</dbReference>
<dbReference type="RefSeq" id="WP_059137929.1">
    <property type="nucleotide sequence ID" value="NZ_LMAI01000015.1"/>
</dbReference>